<feature type="compositionally biased region" description="Low complexity" evidence="5">
    <location>
        <begin position="1"/>
        <end position="30"/>
    </location>
</feature>
<gene>
    <name evidence="7" type="ORF">AACH00_07855</name>
</gene>
<dbReference type="EMBL" id="JBBUTI010000005">
    <property type="protein sequence ID" value="MEK8046251.1"/>
    <property type="molecule type" value="Genomic_DNA"/>
</dbReference>
<evidence type="ECO:0000256" key="4">
    <source>
        <dbReference type="ARBA" id="ARBA00022694"/>
    </source>
</evidence>
<dbReference type="Proteomes" id="UP001379945">
    <property type="component" value="Unassembled WGS sequence"/>
</dbReference>
<keyword evidence="8" id="KW-1185">Reference proteome</keyword>
<evidence type="ECO:0000256" key="2">
    <source>
        <dbReference type="ARBA" id="ARBA00022679"/>
    </source>
</evidence>
<organism evidence="7 8">
    <name type="scientific">Ideonella margarita</name>
    <dbReference type="NCBI Taxonomy" id="2984191"/>
    <lineage>
        <taxon>Bacteria</taxon>
        <taxon>Pseudomonadati</taxon>
        <taxon>Pseudomonadota</taxon>
        <taxon>Betaproteobacteria</taxon>
        <taxon>Burkholderiales</taxon>
        <taxon>Sphaerotilaceae</taxon>
        <taxon>Ideonella</taxon>
    </lineage>
</organism>
<accession>A0ABU9C3P6</accession>
<sequence length="258" mass="28437">MASADGSPAAAAHPPHAVARLRSSSLANSSTRPRLDRGEPRKPRCLNCRLAPSHCMCSLRPVVPTRAGICLLMAEFEALKPSNTGWLVADVVPETFAFSWSRLQVAPGLLALLADPQWQPWVVFPGEFAEPGRVHESLELAQPMSPARRPLFVLLDGTWSEARKMFRKSPYLAGLPVLSLNPGQLSRYRLRRSIHEHHFCTSEVAALCLAMAGDEHAAQTLEAYLDVFSHRYLRARQSVPADPQDEAHQRLSALAHCA</sequence>
<dbReference type="Pfam" id="PF03942">
    <property type="entry name" value="DTW"/>
    <property type="match status" value="1"/>
</dbReference>
<proteinExistence type="predicted"/>
<evidence type="ECO:0000259" key="6">
    <source>
        <dbReference type="SMART" id="SM01144"/>
    </source>
</evidence>
<keyword evidence="2" id="KW-0808">Transferase</keyword>
<protein>
    <recommendedName>
        <fullName evidence="1">tRNA-uridine aminocarboxypropyltransferase</fullName>
        <ecNumber evidence="1">2.5.1.25</ecNumber>
    </recommendedName>
</protein>
<dbReference type="InterPro" id="IPR039262">
    <property type="entry name" value="DTWD2/TAPT"/>
</dbReference>
<dbReference type="PANTHER" id="PTHR21392:SF1">
    <property type="entry name" value="TRNA-URIDINE AMINOCARBOXYPROPYLTRANSFERASE"/>
    <property type="match status" value="1"/>
</dbReference>
<feature type="region of interest" description="Disordered" evidence="5">
    <location>
        <begin position="1"/>
        <end position="39"/>
    </location>
</feature>
<evidence type="ECO:0000256" key="5">
    <source>
        <dbReference type="SAM" id="MobiDB-lite"/>
    </source>
</evidence>
<feature type="domain" description="DTW" evidence="6">
    <location>
        <begin position="41"/>
        <end position="237"/>
    </location>
</feature>
<dbReference type="InterPro" id="IPR005636">
    <property type="entry name" value="DTW"/>
</dbReference>
<reference evidence="7 8" key="1">
    <citation type="submission" date="2024-04" db="EMBL/GenBank/DDBJ databases">
        <title>Novel species of the genus Ideonella isolated from streams.</title>
        <authorList>
            <person name="Lu H."/>
        </authorList>
    </citation>
    <scope>NUCLEOTIDE SEQUENCE [LARGE SCALE GENOMIC DNA]</scope>
    <source>
        <strain evidence="7 8">LYT19W</strain>
    </source>
</reference>
<dbReference type="PANTHER" id="PTHR21392">
    <property type="entry name" value="TRNA-URIDINE AMINOCARBOXYPROPYLTRANSFERASE 2"/>
    <property type="match status" value="1"/>
</dbReference>
<keyword evidence="3" id="KW-0949">S-adenosyl-L-methionine</keyword>
<dbReference type="SMART" id="SM01144">
    <property type="entry name" value="DTW"/>
    <property type="match status" value="1"/>
</dbReference>
<evidence type="ECO:0000313" key="8">
    <source>
        <dbReference type="Proteomes" id="UP001379945"/>
    </source>
</evidence>
<dbReference type="EC" id="2.5.1.25" evidence="1"/>
<evidence type="ECO:0000256" key="1">
    <source>
        <dbReference type="ARBA" id="ARBA00012386"/>
    </source>
</evidence>
<name>A0ABU9C3P6_9BURK</name>
<comment type="caution">
    <text evidence="7">The sequence shown here is derived from an EMBL/GenBank/DDBJ whole genome shotgun (WGS) entry which is preliminary data.</text>
</comment>
<keyword evidence="4" id="KW-0819">tRNA processing</keyword>
<evidence type="ECO:0000313" key="7">
    <source>
        <dbReference type="EMBL" id="MEK8046251.1"/>
    </source>
</evidence>
<evidence type="ECO:0000256" key="3">
    <source>
        <dbReference type="ARBA" id="ARBA00022691"/>
    </source>
</evidence>